<evidence type="ECO:0000259" key="1">
    <source>
        <dbReference type="Pfam" id="PF13354"/>
    </source>
</evidence>
<dbReference type="InterPro" id="IPR000871">
    <property type="entry name" value="Beta-lactam_class-A"/>
</dbReference>
<evidence type="ECO:0000313" key="2">
    <source>
        <dbReference type="EMBL" id="MCG7321700.1"/>
    </source>
</evidence>
<sequence>MQPNDASQTLQRDLKDIVRHAPGRLSIQVVGPAGVVAGWDSDREVPAASLVKVLVLVATLREVEAGRLSLDQTLEIPEARVGGAGALSLLPSVAELSVVELLRLMVTLSDNDAANLLLRLLGHDRVTRCGVELGLRHTHVRRDLMDDGSARESRDNTTTATDQAGLLAVLRSGEALGEQQTRLALALLSEQQHAYGVTALLPDGVVRGSKPGDLPGVRHDVALIEAGGAWAAVAVTATGMYDERYGQDYSVSVLPALAAVGEAVLGWLTPAEQPA</sequence>
<dbReference type="InterPro" id="IPR012338">
    <property type="entry name" value="Beta-lactam/transpept-like"/>
</dbReference>
<dbReference type="PANTHER" id="PTHR35333">
    <property type="entry name" value="BETA-LACTAMASE"/>
    <property type="match status" value="1"/>
</dbReference>
<dbReference type="RefSeq" id="WP_239263544.1">
    <property type="nucleotide sequence ID" value="NZ_JAKRCV010000017.1"/>
</dbReference>
<proteinExistence type="predicted"/>
<dbReference type="SUPFAM" id="SSF56601">
    <property type="entry name" value="beta-lactamase/transpeptidase-like"/>
    <property type="match status" value="1"/>
</dbReference>
<keyword evidence="2" id="KW-0378">Hydrolase</keyword>
<dbReference type="Pfam" id="PF13354">
    <property type="entry name" value="Beta-lactamase2"/>
    <property type="match status" value="1"/>
</dbReference>
<organism evidence="2 3">
    <name type="scientific">Arsenicicoccus bolidensis</name>
    <dbReference type="NCBI Taxonomy" id="229480"/>
    <lineage>
        <taxon>Bacteria</taxon>
        <taxon>Bacillati</taxon>
        <taxon>Actinomycetota</taxon>
        <taxon>Actinomycetes</taxon>
        <taxon>Micrococcales</taxon>
        <taxon>Intrasporangiaceae</taxon>
        <taxon>Arsenicicoccus</taxon>
    </lineage>
</organism>
<accession>A0ABS9Q1F1</accession>
<dbReference type="Proteomes" id="UP001521931">
    <property type="component" value="Unassembled WGS sequence"/>
</dbReference>
<comment type="caution">
    <text evidence="2">The sequence shown here is derived from an EMBL/GenBank/DDBJ whole genome shotgun (WGS) entry which is preliminary data.</text>
</comment>
<feature type="domain" description="Beta-lactamase class A catalytic" evidence="1">
    <location>
        <begin position="37"/>
        <end position="235"/>
    </location>
</feature>
<dbReference type="EMBL" id="JAKRCV010000017">
    <property type="protein sequence ID" value="MCG7321700.1"/>
    <property type="molecule type" value="Genomic_DNA"/>
</dbReference>
<keyword evidence="3" id="KW-1185">Reference proteome</keyword>
<reference evidence="2 3" key="1">
    <citation type="submission" date="2022-02" db="EMBL/GenBank/DDBJ databases">
        <title>Uncovering new skin microbiome diversity through culturing and metagenomics.</title>
        <authorList>
            <person name="Conlan S."/>
            <person name="Deming C."/>
            <person name="Nisc Comparative Sequencing Program N."/>
            <person name="Segre J.A."/>
        </authorList>
    </citation>
    <scope>NUCLEOTIDE SEQUENCE [LARGE SCALE GENOMIC DNA]</scope>
    <source>
        <strain evidence="2 3">ACRQZ</strain>
    </source>
</reference>
<gene>
    <name evidence="2" type="ORF">MHL29_07305</name>
</gene>
<dbReference type="PANTHER" id="PTHR35333:SF3">
    <property type="entry name" value="BETA-LACTAMASE-TYPE TRANSPEPTIDASE FOLD CONTAINING PROTEIN"/>
    <property type="match status" value="1"/>
</dbReference>
<name>A0ABS9Q1F1_9MICO</name>
<evidence type="ECO:0000313" key="3">
    <source>
        <dbReference type="Proteomes" id="UP001521931"/>
    </source>
</evidence>
<protein>
    <submittedName>
        <fullName evidence="2">Class A beta-lactamase-related serine hydrolase</fullName>
    </submittedName>
</protein>
<dbReference type="GO" id="GO:0016787">
    <property type="term" value="F:hydrolase activity"/>
    <property type="evidence" value="ECO:0007669"/>
    <property type="project" value="UniProtKB-KW"/>
</dbReference>
<dbReference type="Gene3D" id="3.40.710.10">
    <property type="entry name" value="DD-peptidase/beta-lactamase superfamily"/>
    <property type="match status" value="1"/>
</dbReference>
<dbReference type="InterPro" id="IPR045155">
    <property type="entry name" value="Beta-lactam_cat"/>
</dbReference>